<reference evidence="1" key="1">
    <citation type="submission" date="2021-02" db="EMBL/GenBank/DDBJ databases">
        <authorList>
            <person name="Nowell W R."/>
        </authorList>
    </citation>
    <scope>NUCLEOTIDE SEQUENCE</scope>
</reference>
<evidence type="ECO:0000313" key="2">
    <source>
        <dbReference type="Proteomes" id="UP000676336"/>
    </source>
</evidence>
<comment type="caution">
    <text evidence="1">The sequence shown here is derived from an EMBL/GenBank/DDBJ whole genome shotgun (WGS) entry which is preliminary data.</text>
</comment>
<name>A0A8S2TQ46_9BILA</name>
<dbReference type="AlphaFoldDB" id="A0A8S2TQ46"/>
<gene>
    <name evidence="1" type="ORF">SMN809_LOCUS25835</name>
</gene>
<dbReference type="Proteomes" id="UP000676336">
    <property type="component" value="Unassembled WGS sequence"/>
</dbReference>
<accession>A0A8S2TQ46</accession>
<dbReference type="EMBL" id="CAJOBI010035135">
    <property type="protein sequence ID" value="CAF4294863.1"/>
    <property type="molecule type" value="Genomic_DNA"/>
</dbReference>
<protein>
    <submittedName>
        <fullName evidence="1">Uncharacterized protein</fullName>
    </submittedName>
</protein>
<proteinExistence type="predicted"/>
<evidence type="ECO:0000313" key="1">
    <source>
        <dbReference type="EMBL" id="CAF4294863.1"/>
    </source>
</evidence>
<feature type="non-terminal residue" evidence="1">
    <location>
        <position position="1"/>
    </location>
</feature>
<sequence length="119" mass="13945">MGVHVRVVLGVDILIISKAAPTPKITQFKHLSQVAFNTHIVLQIFEITRIYIEWLTFLSSHSIQHYFWSKYSLQVSFNFQKLLSSKLFTLTIFQKYSSQSKCKSENAVFRSTCRTEEYF</sequence>
<organism evidence="1 2">
    <name type="scientific">Rotaria magnacalcarata</name>
    <dbReference type="NCBI Taxonomy" id="392030"/>
    <lineage>
        <taxon>Eukaryota</taxon>
        <taxon>Metazoa</taxon>
        <taxon>Spiralia</taxon>
        <taxon>Gnathifera</taxon>
        <taxon>Rotifera</taxon>
        <taxon>Eurotatoria</taxon>
        <taxon>Bdelloidea</taxon>
        <taxon>Philodinida</taxon>
        <taxon>Philodinidae</taxon>
        <taxon>Rotaria</taxon>
    </lineage>
</organism>